<dbReference type="GO" id="GO:0000981">
    <property type="term" value="F:DNA-binding transcription factor activity, RNA polymerase II-specific"/>
    <property type="evidence" value="ECO:0007669"/>
    <property type="project" value="TreeGrafter"/>
</dbReference>
<feature type="domain" description="C2H2-type" evidence="2">
    <location>
        <begin position="367"/>
        <end position="389"/>
    </location>
</feature>
<evidence type="ECO:0000313" key="5">
    <source>
        <dbReference type="RefSeq" id="XP_034109290.1"/>
    </source>
</evidence>
<dbReference type="PANTHER" id="PTHR12451">
    <property type="entry name" value="TRANSCRIPTION FACTOR CASTOR PROTEIN MING -RELATED"/>
    <property type="match status" value="1"/>
</dbReference>
<dbReference type="GeneID" id="117571318"/>
<evidence type="ECO:0000256" key="1">
    <source>
        <dbReference type="SAM" id="MobiDB-lite"/>
    </source>
</evidence>
<dbReference type="GO" id="GO:0005634">
    <property type="term" value="C:nucleus"/>
    <property type="evidence" value="ECO:0007669"/>
    <property type="project" value="TreeGrafter"/>
</dbReference>
<sequence>MDQSQEAADVDVSPSSEAGESSAQPTQITSIDGFFNRKRGRPPKNRFVEVYKSAQHSPQAIFTSFKLEKNDQTNVSGLSMSTENAEHPLTTLRLGAVATQTVTQTHPLIATDLTPSRTRKRGRVWTVESQRDLPNNEKSKHSTKMESNERRSPAQSMFTTPDLESPLSSKCLEKISVVRAAGTFYPENASTMETLESTRSRYSPPTNRDNSNLEQPEDLSMRGSQAKESSSVRGEQETQGLKLLLDLYQRQWLLPSFLAAASQPAPLDMRLLLENAVQQKMMLLNAAAAGAVAAAAAAATASTPVEESLSGIEAITATPMASATQMTGRNKRAREQDIPTGYLKFRFNEDCNFERCGYRNHQSHFHCNRRDCHYSFCDKTRFVQHTARHERMDTLMGDDFQQFRANMRCGVSDCCYASHTTTTSSMTPLNSRPDDMLAAPKKSSHFHCRKCDYVCTDSNKVVAHRRLHMRLEYVRSAGFRKIASNESCATPSCSYALRHTHYHCTTCDCSVLSRAQLASHRHRISPSTKQIAESLPAINVEHDLREYP</sequence>
<evidence type="ECO:0000313" key="3">
    <source>
        <dbReference type="Proteomes" id="UP000515160"/>
    </source>
</evidence>
<feature type="region of interest" description="Disordered" evidence="1">
    <location>
        <begin position="189"/>
        <end position="236"/>
    </location>
</feature>
<gene>
    <name evidence="4 5" type="primary">LOC117571318</name>
</gene>
<dbReference type="InterPro" id="IPR013087">
    <property type="entry name" value="Znf_C2H2_type"/>
</dbReference>
<evidence type="ECO:0000259" key="2">
    <source>
        <dbReference type="PROSITE" id="PS00028"/>
    </source>
</evidence>
<dbReference type="OrthoDB" id="10063916at2759"/>
<reference evidence="4 5" key="1">
    <citation type="submission" date="2025-04" db="UniProtKB">
        <authorList>
            <consortium name="RefSeq"/>
        </authorList>
    </citation>
    <scope>IDENTIFICATION</scope>
    <source>
        <strain evidence="4 5">15112-1751.03</strain>
        <tissue evidence="4 5">Whole Adult</tissue>
    </source>
</reference>
<feature type="region of interest" description="Disordered" evidence="1">
    <location>
        <begin position="1"/>
        <end position="42"/>
    </location>
</feature>
<dbReference type="PROSITE" id="PS00028">
    <property type="entry name" value="ZINC_FINGER_C2H2_1"/>
    <property type="match status" value="2"/>
</dbReference>
<keyword evidence="3" id="KW-1185">Reference proteome</keyword>
<dbReference type="SMART" id="SM00355">
    <property type="entry name" value="ZnF_C2H2"/>
    <property type="match status" value="2"/>
</dbReference>
<feature type="domain" description="C2H2-type" evidence="2">
    <location>
        <begin position="448"/>
        <end position="468"/>
    </location>
</feature>
<feature type="compositionally biased region" description="Polar residues" evidence="1">
    <location>
        <begin position="13"/>
        <end position="30"/>
    </location>
</feature>
<name>A0A6P8XCV6_DROAB</name>
<dbReference type="AlphaFoldDB" id="A0A6P8XCV6"/>
<feature type="compositionally biased region" description="Polar residues" evidence="1">
    <location>
        <begin position="222"/>
        <end position="233"/>
    </location>
</feature>
<proteinExistence type="predicted"/>
<evidence type="ECO:0000313" key="4">
    <source>
        <dbReference type="RefSeq" id="XP_034109289.1"/>
    </source>
</evidence>
<dbReference type="RefSeq" id="XP_034109290.1">
    <property type="nucleotide sequence ID" value="XM_034253399.2"/>
</dbReference>
<accession>A0A6P8XCV6</accession>
<protein>
    <submittedName>
        <fullName evidence="4 5">Uncharacterized protein LOC117571318 isoform X1</fullName>
    </submittedName>
</protein>
<dbReference type="GO" id="GO:0045944">
    <property type="term" value="P:positive regulation of transcription by RNA polymerase II"/>
    <property type="evidence" value="ECO:0007669"/>
    <property type="project" value="TreeGrafter"/>
</dbReference>
<feature type="region of interest" description="Disordered" evidence="1">
    <location>
        <begin position="120"/>
        <end position="165"/>
    </location>
</feature>
<dbReference type="PANTHER" id="PTHR12451:SF0">
    <property type="entry name" value="ZINC FINGER PROTEIN CASTOR HOMOLOG 1"/>
    <property type="match status" value="1"/>
</dbReference>
<dbReference type="RefSeq" id="XP_034109289.1">
    <property type="nucleotide sequence ID" value="XM_034253398.2"/>
</dbReference>
<feature type="compositionally biased region" description="Basic and acidic residues" evidence="1">
    <location>
        <begin position="129"/>
        <end position="152"/>
    </location>
</feature>
<organism evidence="3 5">
    <name type="scientific">Drosophila albomicans</name>
    <name type="common">Fruit fly</name>
    <dbReference type="NCBI Taxonomy" id="7291"/>
    <lineage>
        <taxon>Eukaryota</taxon>
        <taxon>Metazoa</taxon>
        <taxon>Ecdysozoa</taxon>
        <taxon>Arthropoda</taxon>
        <taxon>Hexapoda</taxon>
        <taxon>Insecta</taxon>
        <taxon>Pterygota</taxon>
        <taxon>Neoptera</taxon>
        <taxon>Endopterygota</taxon>
        <taxon>Diptera</taxon>
        <taxon>Brachycera</taxon>
        <taxon>Muscomorpha</taxon>
        <taxon>Ephydroidea</taxon>
        <taxon>Drosophilidae</taxon>
        <taxon>Drosophila</taxon>
    </lineage>
</organism>
<dbReference type="GO" id="GO:0000977">
    <property type="term" value="F:RNA polymerase II transcription regulatory region sequence-specific DNA binding"/>
    <property type="evidence" value="ECO:0007669"/>
    <property type="project" value="TreeGrafter"/>
</dbReference>
<dbReference type="Proteomes" id="UP000515160">
    <property type="component" value="Chromosome 3"/>
</dbReference>
<dbReference type="GO" id="GO:0045664">
    <property type="term" value="P:regulation of neuron differentiation"/>
    <property type="evidence" value="ECO:0007669"/>
    <property type="project" value="TreeGrafter"/>
</dbReference>
<feature type="compositionally biased region" description="Polar residues" evidence="1">
    <location>
        <begin position="189"/>
        <end position="214"/>
    </location>
</feature>
<dbReference type="InterPro" id="IPR040373">
    <property type="entry name" value="CASZ1"/>
</dbReference>